<evidence type="ECO:0000256" key="9">
    <source>
        <dbReference type="ARBA" id="ARBA00023136"/>
    </source>
</evidence>
<keyword evidence="13" id="KW-1185">Reference proteome</keyword>
<dbReference type="InterPro" id="IPR017871">
    <property type="entry name" value="ABC_transporter-like_CS"/>
</dbReference>
<name>A0A1H8ZPU2_9LACT</name>
<dbReference type="Proteomes" id="UP000198833">
    <property type="component" value="Unassembled WGS sequence"/>
</dbReference>
<dbReference type="InterPro" id="IPR027417">
    <property type="entry name" value="P-loop_NTPase"/>
</dbReference>
<dbReference type="GO" id="GO:0005886">
    <property type="term" value="C:plasma membrane"/>
    <property type="evidence" value="ECO:0007669"/>
    <property type="project" value="UniProtKB-SubCell"/>
</dbReference>
<accession>A0A1H8ZPU2</accession>
<keyword evidence="8" id="KW-1278">Translocase</keyword>
<evidence type="ECO:0000313" key="12">
    <source>
        <dbReference type="EMBL" id="SEP66395.1"/>
    </source>
</evidence>
<dbReference type="PROSITE" id="PS50893">
    <property type="entry name" value="ABC_TRANSPORTER_2"/>
    <property type="match status" value="2"/>
</dbReference>
<dbReference type="PANTHER" id="PTHR43790">
    <property type="entry name" value="CARBOHYDRATE TRANSPORT ATP-BINDING PROTEIN MG119-RELATED"/>
    <property type="match status" value="1"/>
</dbReference>
<keyword evidence="9" id="KW-0472">Membrane</keyword>
<dbReference type="InterPro" id="IPR003593">
    <property type="entry name" value="AAA+_ATPase"/>
</dbReference>
<gene>
    <name evidence="12" type="ORF">SAMN04488558_101297</name>
</gene>
<dbReference type="Pfam" id="PF00005">
    <property type="entry name" value="ABC_tran"/>
    <property type="match status" value="2"/>
</dbReference>
<evidence type="ECO:0000256" key="4">
    <source>
        <dbReference type="ARBA" id="ARBA00022475"/>
    </source>
</evidence>
<dbReference type="RefSeq" id="WP_092570049.1">
    <property type="nucleotide sequence ID" value="NZ_CALUDV010000002.1"/>
</dbReference>
<feature type="domain" description="ABC transporter" evidence="11">
    <location>
        <begin position="261"/>
        <end position="505"/>
    </location>
</feature>
<dbReference type="CDD" id="cd03216">
    <property type="entry name" value="ABC_Carb_Monos_I"/>
    <property type="match status" value="1"/>
</dbReference>
<dbReference type="OrthoDB" id="9771863at2"/>
<dbReference type="PROSITE" id="PS00211">
    <property type="entry name" value="ABC_TRANSPORTER_1"/>
    <property type="match status" value="2"/>
</dbReference>
<dbReference type="FunFam" id="3.40.50.300:FF:000127">
    <property type="entry name" value="Ribose import ATP-binding protein RbsA"/>
    <property type="match status" value="1"/>
</dbReference>
<evidence type="ECO:0000256" key="5">
    <source>
        <dbReference type="ARBA" id="ARBA00022737"/>
    </source>
</evidence>
<dbReference type="InterPro" id="IPR050107">
    <property type="entry name" value="ABC_carbohydrate_import_ATPase"/>
</dbReference>
<dbReference type="InterPro" id="IPR003439">
    <property type="entry name" value="ABC_transporter-like_ATP-bd"/>
</dbReference>
<dbReference type="SUPFAM" id="SSF52540">
    <property type="entry name" value="P-loop containing nucleoside triphosphate hydrolases"/>
    <property type="match status" value="2"/>
</dbReference>
<reference evidence="12 13" key="1">
    <citation type="submission" date="2016-10" db="EMBL/GenBank/DDBJ databases">
        <authorList>
            <person name="de Groot N.N."/>
        </authorList>
    </citation>
    <scope>NUCLEOTIDE SEQUENCE [LARGE SCALE GENOMIC DNA]</scope>
    <source>
        <strain evidence="12 13">DSM 15695</strain>
    </source>
</reference>
<evidence type="ECO:0000313" key="13">
    <source>
        <dbReference type="Proteomes" id="UP000198833"/>
    </source>
</evidence>
<dbReference type="GO" id="GO:0005524">
    <property type="term" value="F:ATP binding"/>
    <property type="evidence" value="ECO:0007669"/>
    <property type="project" value="UniProtKB-KW"/>
</dbReference>
<dbReference type="CDD" id="cd03215">
    <property type="entry name" value="ABC_Carb_Monos_II"/>
    <property type="match status" value="1"/>
</dbReference>
<evidence type="ECO:0000256" key="8">
    <source>
        <dbReference type="ARBA" id="ARBA00022967"/>
    </source>
</evidence>
<dbReference type="EMBL" id="FOEN01000001">
    <property type="protein sequence ID" value="SEP66395.1"/>
    <property type="molecule type" value="Genomic_DNA"/>
</dbReference>
<evidence type="ECO:0000256" key="10">
    <source>
        <dbReference type="SAM" id="MobiDB-lite"/>
    </source>
</evidence>
<evidence type="ECO:0000256" key="3">
    <source>
        <dbReference type="ARBA" id="ARBA00022448"/>
    </source>
</evidence>
<proteinExistence type="inferred from homology"/>
<sequence>METQAVPVIEMRQISKKFGNFYANKDINLKLYRGEIHALLGENGAGKSTLMNILSGLLEPTSGEIYMNGQAEVIDSPTKAYQLGIGMVHQHFMLIDAFTVLENIILGQEPQQGIFLDKAVARKKVEELSKQYGLNVDLDALVENISVGMQQRVEILKVLYRGADMLIFDEPTASLTPQEIDDLMVTLKALAREGKSIIIITHKLDEIKKVADYCTVIRRGQSIDTVKVADTDANTLANMMVGRVVSFKTEKKASEPKEVALAVKDLVVEDQKGIPRVNHLSFQVRRGEVVGIAGIDGNGQTELILALNGLMPVKSGQINLGHVDITHASPRAINEMGVGHIPEDRHRYGLILDMSVEENFIIKDYFKEDYSQSGFLKFSAIEKHAQKLIEHFDVRTSSQKSPIRSLSGGNQQKAIIARELDSNPNLLIAANPTRGLDVGAIEFIHKRLIDQRNQDKAVLLMSFELDEILNVSDRILVMYEGQIVADIPASETNEQEIGLMMSGTSYEEVKEMRQTDQFQSHPEKEGVQNVSK</sequence>
<comment type="similarity">
    <text evidence="2">Belongs to the ABC transporter superfamily.</text>
</comment>
<feature type="domain" description="ABC transporter" evidence="11">
    <location>
        <begin position="9"/>
        <end position="244"/>
    </location>
</feature>
<evidence type="ECO:0000256" key="6">
    <source>
        <dbReference type="ARBA" id="ARBA00022741"/>
    </source>
</evidence>
<evidence type="ECO:0000259" key="11">
    <source>
        <dbReference type="PROSITE" id="PS50893"/>
    </source>
</evidence>
<dbReference type="STRING" id="89093.SAMN04488558_101297"/>
<evidence type="ECO:0000256" key="7">
    <source>
        <dbReference type="ARBA" id="ARBA00022840"/>
    </source>
</evidence>
<dbReference type="AlphaFoldDB" id="A0A1H8ZPU2"/>
<dbReference type="Gene3D" id="3.40.50.300">
    <property type="entry name" value="P-loop containing nucleotide triphosphate hydrolases"/>
    <property type="match status" value="2"/>
</dbReference>
<evidence type="ECO:0000256" key="1">
    <source>
        <dbReference type="ARBA" id="ARBA00004202"/>
    </source>
</evidence>
<keyword evidence="4" id="KW-1003">Cell membrane</keyword>
<keyword evidence="5" id="KW-0677">Repeat</keyword>
<keyword evidence="7 12" id="KW-0067">ATP-binding</keyword>
<organism evidence="12 13">
    <name type="scientific">Ignavigranum ruoffiae</name>
    <dbReference type="NCBI Taxonomy" id="89093"/>
    <lineage>
        <taxon>Bacteria</taxon>
        <taxon>Bacillati</taxon>
        <taxon>Bacillota</taxon>
        <taxon>Bacilli</taxon>
        <taxon>Lactobacillales</taxon>
        <taxon>Aerococcaceae</taxon>
        <taxon>Ignavigranum</taxon>
    </lineage>
</organism>
<feature type="region of interest" description="Disordered" evidence="10">
    <location>
        <begin position="511"/>
        <end position="532"/>
    </location>
</feature>
<keyword evidence="3" id="KW-0813">Transport</keyword>
<dbReference type="PANTHER" id="PTHR43790:SF4">
    <property type="entry name" value="GUANOSINE IMPORT ATP-BINDING PROTEIN NUPO"/>
    <property type="match status" value="1"/>
</dbReference>
<protein>
    <submittedName>
        <fullName evidence="12">Nucleoside ABC transporter ATP-binding protein</fullName>
    </submittedName>
</protein>
<comment type="subcellular location">
    <subcellularLocation>
        <location evidence="1">Cell membrane</location>
        <topology evidence="1">Peripheral membrane protein</topology>
    </subcellularLocation>
</comment>
<dbReference type="FunFam" id="3.40.50.300:FF:001390">
    <property type="entry name" value="ABC transporter, ATP-binding protein"/>
    <property type="match status" value="1"/>
</dbReference>
<keyword evidence="6" id="KW-0547">Nucleotide-binding</keyword>
<dbReference type="SMART" id="SM00382">
    <property type="entry name" value="AAA"/>
    <property type="match status" value="2"/>
</dbReference>
<evidence type="ECO:0000256" key="2">
    <source>
        <dbReference type="ARBA" id="ARBA00005417"/>
    </source>
</evidence>
<dbReference type="GO" id="GO:0016887">
    <property type="term" value="F:ATP hydrolysis activity"/>
    <property type="evidence" value="ECO:0007669"/>
    <property type="project" value="InterPro"/>
</dbReference>